<keyword evidence="1" id="KW-0732">Signal</keyword>
<proteinExistence type="predicted"/>
<protein>
    <recommendedName>
        <fullName evidence="4">Chitin-binding type-2 domain-containing protein</fullName>
    </recommendedName>
</protein>
<organism evidence="2 3">
    <name type="scientific">Zymoseptoria tritici (strain ST99CH_3D7)</name>
    <dbReference type="NCBI Taxonomy" id="1276538"/>
    <lineage>
        <taxon>Eukaryota</taxon>
        <taxon>Fungi</taxon>
        <taxon>Dikarya</taxon>
        <taxon>Ascomycota</taxon>
        <taxon>Pezizomycotina</taxon>
        <taxon>Dothideomycetes</taxon>
        <taxon>Dothideomycetidae</taxon>
        <taxon>Mycosphaerellales</taxon>
        <taxon>Mycosphaerellaceae</taxon>
        <taxon>Zymoseptoria</taxon>
    </lineage>
</organism>
<reference evidence="2 3" key="1">
    <citation type="submission" date="2016-06" db="EMBL/GenBank/DDBJ databases">
        <authorList>
            <person name="Kjaerup R.B."/>
            <person name="Dalgaard T.S."/>
            <person name="Juul-Madsen H.R."/>
        </authorList>
    </citation>
    <scope>NUCLEOTIDE SEQUENCE [LARGE SCALE GENOMIC DNA]</scope>
</reference>
<dbReference type="EMBL" id="LT853694">
    <property type="protein sequence ID" value="SMQ48467.1"/>
    <property type="molecule type" value="Genomic_DNA"/>
</dbReference>
<sequence>MHAFKLCAVFSMMAATAFAHKCKPNPPASGYCYYSPTDWRACHHYHECKTPNGACGYNNKGEMVCS</sequence>
<feature type="chain" id="PRO_5012778746" description="Chitin-binding type-2 domain-containing protein" evidence="1">
    <location>
        <begin position="20"/>
        <end position="66"/>
    </location>
</feature>
<feature type="signal peptide" evidence="1">
    <location>
        <begin position="1"/>
        <end position="19"/>
    </location>
</feature>
<keyword evidence="3" id="KW-1185">Reference proteome</keyword>
<accession>A0A1X7RN87</accession>
<name>A0A1X7RN87_ZYMT9</name>
<gene>
    <name evidence="2" type="ORF">ZT3D7_G3616</name>
</gene>
<evidence type="ECO:0008006" key="4">
    <source>
        <dbReference type="Google" id="ProtNLM"/>
    </source>
</evidence>
<dbReference type="AlphaFoldDB" id="A0A1X7RN87"/>
<dbReference type="Proteomes" id="UP000215127">
    <property type="component" value="Chromosome 3"/>
</dbReference>
<evidence type="ECO:0000313" key="2">
    <source>
        <dbReference type="EMBL" id="SMQ48467.1"/>
    </source>
</evidence>
<evidence type="ECO:0000256" key="1">
    <source>
        <dbReference type="SAM" id="SignalP"/>
    </source>
</evidence>
<evidence type="ECO:0000313" key="3">
    <source>
        <dbReference type="Proteomes" id="UP000215127"/>
    </source>
</evidence>